<organism evidence="1 2">
    <name type="scientific">Paenibacillus hodogayensis</name>
    <dbReference type="NCBI Taxonomy" id="279208"/>
    <lineage>
        <taxon>Bacteria</taxon>
        <taxon>Bacillati</taxon>
        <taxon>Bacillota</taxon>
        <taxon>Bacilli</taxon>
        <taxon>Bacillales</taxon>
        <taxon>Paenibacillaceae</taxon>
        <taxon>Paenibacillus</taxon>
    </lineage>
</organism>
<comment type="caution">
    <text evidence="1">The sequence shown here is derived from an EMBL/GenBank/DDBJ whole genome shotgun (WGS) entry which is preliminary data.</text>
</comment>
<evidence type="ECO:0000313" key="2">
    <source>
        <dbReference type="Proteomes" id="UP001589619"/>
    </source>
</evidence>
<protein>
    <submittedName>
        <fullName evidence="1">Uncharacterized protein</fullName>
    </submittedName>
</protein>
<dbReference type="Proteomes" id="UP001589619">
    <property type="component" value="Unassembled WGS sequence"/>
</dbReference>
<reference evidence="1 2" key="1">
    <citation type="submission" date="2024-09" db="EMBL/GenBank/DDBJ databases">
        <authorList>
            <person name="Sun Q."/>
            <person name="Mori K."/>
        </authorList>
    </citation>
    <scope>NUCLEOTIDE SEQUENCE [LARGE SCALE GENOMIC DNA]</scope>
    <source>
        <strain evidence="1 2">JCM 12520</strain>
    </source>
</reference>
<name>A0ABV5VPN8_9BACL</name>
<sequence length="89" mass="10407">MTLHVAKIHDLFDQFTRLVDGHIQQRNWEQRLTIPSHIGKGNVTRTRIRSGMEIMMTGITFEQDMKLQIQESCQLFELSYCVSGEIHCE</sequence>
<keyword evidence="2" id="KW-1185">Reference proteome</keyword>
<dbReference type="RefSeq" id="WP_344916908.1">
    <property type="nucleotide sequence ID" value="NZ_BAAAYO010000021.1"/>
</dbReference>
<proteinExistence type="predicted"/>
<dbReference type="EMBL" id="JBHMAG010000002">
    <property type="protein sequence ID" value="MFB9750241.1"/>
    <property type="molecule type" value="Genomic_DNA"/>
</dbReference>
<accession>A0ABV5VPN8</accession>
<gene>
    <name evidence="1" type="ORF">ACFFNY_01535</name>
</gene>
<evidence type="ECO:0000313" key="1">
    <source>
        <dbReference type="EMBL" id="MFB9750241.1"/>
    </source>
</evidence>